<reference evidence="2 3" key="1">
    <citation type="journal article" date="2008" name="PLoS ONE">
        <title>Genome sequence of the saprophyte Leptospira biflexa provides insights into the evolution of Leptospira and the pathogenesis of leptospirosis.</title>
        <authorList>
            <person name="Picardeau M."/>
            <person name="Bulach D.M."/>
            <person name="Bouchier C."/>
            <person name="Zuerner R.L."/>
            <person name="Zidane N."/>
            <person name="Wilson P.J."/>
            <person name="Creno S."/>
            <person name="Kuczek E.S."/>
            <person name="Bommezzadri S."/>
            <person name="Davis J.C."/>
            <person name="McGrath A."/>
            <person name="Johnson M.J."/>
            <person name="Boursaux-Eude C."/>
            <person name="Seemann T."/>
            <person name="Rouy Z."/>
            <person name="Coppel R.L."/>
            <person name="Rood J.I."/>
            <person name="Lajus A."/>
            <person name="Davies J.K."/>
            <person name="Medigue C."/>
            <person name="Adler B."/>
        </authorList>
    </citation>
    <scope>NUCLEOTIDE SEQUENCE [LARGE SCALE GENOMIC DNA]</scope>
    <source>
        <strain evidence="3">Patoc 1 / ATCC 23582 / Paris</strain>
    </source>
</reference>
<feature type="domain" description="STAS" evidence="1">
    <location>
        <begin position="47"/>
        <end position="95"/>
    </location>
</feature>
<dbReference type="PANTHER" id="PTHR35849">
    <property type="entry name" value="BLR2341 PROTEIN"/>
    <property type="match status" value="1"/>
</dbReference>
<dbReference type="InterPro" id="IPR058548">
    <property type="entry name" value="MlaB-like_STAS"/>
</dbReference>
<dbReference type="Proteomes" id="UP000001847">
    <property type="component" value="Chromosome I"/>
</dbReference>
<dbReference type="InterPro" id="IPR052746">
    <property type="entry name" value="MlaB_ABC_Transporter"/>
</dbReference>
<dbReference type="STRING" id="456481.LEPBI_I1584"/>
<dbReference type="PROSITE" id="PS50801">
    <property type="entry name" value="STAS"/>
    <property type="match status" value="1"/>
</dbReference>
<organism evidence="2 3">
    <name type="scientific">Leptospira biflexa serovar Patoc (strain Patoc 1 / ATCC 23582 / Paris)</name>
    <dbReference type="NCBI Taxonomy" id="456481"/>
    <lineage>
        <taxon>Bacteria</taxon>
        <taxon>Pseudomonadati</taxon>
        <taxon>Spirochaetota</taxon>
        <taxon>Spirochaetia</taxon>
        <taxon>Leptospirales</taxon>
        <taxon>Leptospiraceae</taxon>
        <taxon>Leptospira</taxon>
    </lineage>
</organism>
<dbReference type="PANTHER" id="PTHR35849:SF2">
    <property type="entry name" value="BLR2341 PROTEIN"/>
    <property type="match status" value="1"/>
</dbReference>
<dbReference type="HOGENOM" id="CLU_2012404_0_0_12"/>
<gene>
    <name evidence="2" type="ordered locus">LEPBI_I1584</name>
</gene>
<dbReference type="OrthoDB" id="329313at2"/>
<dbReference type="CDD" id="cd07043">
    <property type="entry name" value="STAS_anti-anti-sigma_factors"/>
    <property type="match status" value="1"/>
</dbReference>
<dbReference type="InterPro" id="IPR036513">
    <property type="entry name" value="STAS_dom_sf"/>
</dbReference>
<evidence type="ECO:0000259" key="1">
    <source>
        <dbReference type="PROSITE" id="PS50801"/>
    </source>
</evidence>
<dbReference type="Pfam" id="PF13466">
    <property type="entry name" value="STAS_2"/>
    <property type="match status" value="1"/>
</dbReference>
<evidence type="ECO:0000313" key="3">
    <source>
        <dbReference type="Proteomes" id="UP000001847"/>
    </source>
</evidence>
<accession>B0SQZ0</accession>
<dbReference type="RefSeq" id="WP_012388570.1">
    <property type="nucleotide sequence ID" value="NC_010602.1"/>
</dbReference>
<dbReference type="InterPro" id="IPR002645">
    <property type="entry name" value="STAS_dom"/>
</dbReference>
<keyword evidence="3" id="KW-1185">Reference proteome</keyword>
<dbReference type="SUPFAM" id="SSF52091">
    <property type="entry name" value="SpoIIaa-like"/>
    <property type="match status" value="1"/>
</dbReference>
<proteinExistence type="predicted"/>
<sequence>MEPNQTIVSSNEGTSIQWTGYLTVPFIKEWYDLANHWDFPKGKRTKLDLNGIERIDSAGIQFLIFIKKRSHSKHQVLELTNHSLPVLKVLDLLGLVSFFGDRIKVKKEHSNEVEFRYGTRKVS</sequence>
<dbReference type="EMBL" id="CP000786">
    <property type="protein sequence ID" value="ABZ97691.1"/>
    <property type="molecule type" value="Genomic_DNA"/>
</dbReference>
<dbReference type="BioCyc" id="LBIF456481:LEPBI_RS07815-MONOMER"/>
<dbReference type="AlphaFoldDB" id="B0SQZ0"/>
<name>B0SQZ0_LEPBP</name>
<dbReference type="KEGG" id="lbi:LEPBI_I1584"/>
<evidence type="ECO:0000313" key="2">
    <source>
        <dbReference type="EMBL" id="ABZ97691.1"/>
    </source>
</evidence>
<dbReference type="Gene3D" id="3.30.750.24">
    <property type="entry name" value="STAS domain"/>
    <property type="match status" value="1"/>
</dbReference>
<protein>
    <submittedName>
        <fullName evidence="2">Putative anti-sigma factor antagonist</fullName>
    </submittedName>
</protein>